<dbReference type="PROSITE" id="PS50157">
    <property type="entry name" value="ZINC_FINGER_C2H2_2"/>
    <property type="match status" value="1"/>
</dbReference>
<feature type="region of interest" description="Disordered" evidence="2">
    <location>
        <begin position="131"/>
        <end position="173"/>
    </location>
</feature>
<dbReference type="PROSITE" id="PS00028">
    <property type="entry name" value="ZINC_FINGER_C2H2_1"/>
    <property type="match status" value="1"/>
</dbReference>
<dbReference type="InterPro" id="IPR039327">
    <property type="entry name" value="CON7-like"/>
</dbReference>
<sequence>MSSDKPEQEILDPKDSKNASLNSTTKKSQDSKLMLPPLGVKSEQQQPQQQQQTPLYGQQGSPQVQTQPQFQADYSYANYQPQAQFYDPYQRQVIMQQANFASPSQYPIQQPYSFANGMTNMAQFHPQTLTSHSDFDQQQMQQSTQPSQQVQVQVQIQPQSNSNSFPAEQKRGRRFRRRFNQIERKYPCSFPGCQKSYGSLNHLNTHIVTKKHGHRKSKADFQHSLQSKEENKPSEISQYVQPSNDYTAGNYWYGYAPHLRSTTSTTSSQSDSFNSQQIPQQPQQQQQQQPQQQNNSNNYLYYQGFQQPITNATTVSGATPATSTLTPAGTASASLSHQPQIQNPASASTVPQQRMVMGNMGYYQQQGAPQYFPAPQQSLLGINDVDSRNQIDDNKPTQPGI</sequence>
<dbReference type="GO" id="GO:0008270">
    <property type="term" value="F:zinc ion binding"/>
    <property type="evidence" value="ECO:0007669"/>
    <property type="project" value="UniProtKB-KW"/>
</dbReference>
<feature type="compositionally biased region" description="Low complexity" evidence="2">
    <location>
        <begin position="261"/>
        <end position="293"/>
    </location>
</feature>
<feature type="region of interest" description="Disordered" evidence="2">
    <location>
        <begin position="209"/>
        <end position="241"/>
    </location>
</feature>
<dbReference type="Gene3D" id="3.30.160.60">
    <property type="entry name" value="Classic Zinc Finger"/>
    <property type="match status" value="1"/>
</dbReference>
<evidence type="ECO:0000256" key="2">
    <source>
        <dbReference type="SAM" id="MobiDB-lite"/>
    </source>
</evidence>
<dbReference type="SMR" id="A0AB34PRY9"/>
<accession>A0AB34PRY9</accession>
<evidence type="ECO:0000256" key="1">
    <source>
        <dbReference type="PROSITE-ProRule" id="PRU00042"/>
    </source>
</evidence>
<keyword evidence="1" id="KW-0479">Metal-binding</keyword>
<keyword evidence="1" id="KW-0863">Zinc-finger</keyword>
<protein>
    <recommendedName>
        <fullName evidence="3">C2H2-type domain-containing protein</fullName>
    </recommendedName>
</protein>
<feature type="region of interest" description="Disordered" evidence="2">
    <location>
        <begin position="1"/>
        <end position="67"/>
    </location>
</feature>
<feature type="compositionally biased region" description="Basic and acidic residues" evidence="2">
    <location>
        <begin position="1"/>
        <end position="17"/>
    </location>
</feature>
<feature type="domain" description="C2H2-type" evidence="3">
    <location>
        <begin position="186"/>
        <end position="217"/>
    </location>
</feature>
<dbReference type="EMBL" id="AJIX01000021">
    <property type="protein sequence ID" value="KGR10500.1"/>
    <property type="molecule type" value="Genomic_DNA"/>
</dbReference>
<dbReference type="GO" id="GO:0006355">
    <property type="term" value="P:regulation of DNA-templated transcription"/>
    <property type="evidence" value="ECO:0007669"/>
    <property type="project" value="InterPro"/>
</dbReference>
<dbReference type="AlphaFoldDB" id="A0AB34PRY9"/>
<proteinExistence type="predicted"/>
<comment type="caution">
    <text evidence="4">The sequence shown here is derived from an EMBL/GenBank/DDBJ whole genome shotgun (WGS) entry which is preliminary data.</text>
</comment>
<gene>
    <name evidence="4" type="ORF">MG3_03259</name>
</gene>
<feature type="compositionally biased region" description="Basic and acidic residues" evidence="2">
    <location>
        <begin position="218"/>
        <end position="233"/>
    </location>
</feature>
<feature type="compositionally biased region" description="Low complexity" evidence="2">
    <location>
        <begin position="137"/>
        <end position="164"/>
    </location>
</feature>
<evidence type="ECO:0000259" key="3">
    <source>
        <dbReference type="PROSITE" id="PS50157"/>
    </source>
</evidence>
<organism evidence="4 5">
    <name type="scientific">Candida albicans P78048</name>
    <dbReference type="NCBI Taxonomy" id="1094989"/>
    <lineage>
        <taxon>Eukaryota</taxon>
        <taxon>Fungi</taxon>
        <taxon>Dikarya</taxon>
        <taxon>Ascomycota</taxon>
        <taxon>Saccharomycotina</taxon>
        <taxon>Pichiomycetes</taxon>
        <taxon>Debaryomycetaceae</taxon>
        <taxon>Candida/Lodderomyces clade</taxon>
        <taxon>Candida</taxon>
    </lineage>
</organism>
<feature type="compositionally biased region" description="Low complexity" evidence="2">
    <location>
        <begin position="44"/>
        <end position="67"/>
    </location>
</feature>
<keyword evidence="1" id="KW-0862">Zinc</keyword>
<dbReference type="Proteomes" id="UP000030161">
    <property type="component" value="Unassembled WGS sequence"/>
</dbReference>
<feature type="region of interest" description="Disordered" evidence="2">
    <location>
        <begin position="313"/>
        <end position="343"/>
    </location>
</feature>
<name>A0AB34PRY9_CANAX</name>
<reference evidence="4 5" key="1">
    <citation type="submission" date="2013-12" db="EMBL/GenBank/DDBJ databases">
        <title>The Genome Sequence of Candida albicans P78048.</title>
        <authorList>
            <consortium name="The Broad Institute Genome Sequencing Platform"/>
            <consortium name="The Broad Institute Genome Sequencing Center for Infectious Disease"/>
            <person name="Cuomo C."/>
            <person name="Bennett R."/>
            <person name="Hirakawa M."/>
            <person name="Noverr M."/>
            <person name="Mitchell A."/>
            <person name="Young S.K."/>
            <person name="Zeng Q."/>
            <person name="Gargeya S."/>
            <person name="Fitzgerald M."/>
            <person name="Abouelleil A."/>
            <person name="Alvarado L."/>
            <person name="Berlin A.M."/>
            <person name="Chapman S.B."/>
            <person name="Dewar J."/>
            <person name="Goldberg J."/>
            <person name="Griggs A."/>
            <person name="Gujja S."/>
            <person name="Hansen M."/>
            <person name="Howarth C."/>
            <person name="Imamovic A."/>
            <person name="Larimer J."/>
            <person name="McCowan C."/>
            <person name="Murphy C."/>
            <person name="Pearson M."/>
            <person name="Priest M."/>
            <person name="Roberts A."/>
            <person name="Saif S."/>
            <person name="Shea T."/>
            <person name="Sykes S."/>
            <person name="Wortman J."/>
            <person name="Nusbaum C."/>
            <person name="Birren B."/>
        </authorList>
    </citation>
    <scope>NUCLEOTIDE SEQUENCE [LARGE SCALE GENOMIC DNA]</scope>
    <source>
        <strain evidence="4 5">P78048</strain>
    </source>
</reference>
<dbReference type="PANTHER" id="PTHR36167">
    <property type="entry name" value="C2H2 FINGER DOMAIN TRANSCRIPTION FACTOR (EUROFUNG)-RELATED"/>
    <property type="match status" value="1"/>
</dbReference>
<dbReference type="PANTHER" id="PTHR36167:SF4">
    <property type="entry name" value="FUNGAL N-TERMINAL DOMAIN-CONTAINING PROTEIN"/>
    <property type="match status" value="1"/>
</dbReference>
<evidence type="ECO:0000313" key="5">
    <source>
        <dbReference type="Proteomes" id="UP000030161"/>
    </source>
</evidence>
<evidence type="ECO:0000313" key="4">
    <source>
        <dbReference type="EMBL" id="KGR10500.1"/>
    </source>
</evidence>
<dbReference type="InterPro" id="IPR013087">
    <property type="entry name" value="Znf_C2H2_type"/>
</dbReference>
<feature type="region of interest" description="Disordered" evidence="2">
    <location>
        <begin position="260"/>
        <end position="293"/>
    </location>
</feature>